<accession>A0A4P8IF22</accession>
<evidence type="ECO:0000313" key="11">
    <source>
        <dbReference type="Proteomes" id="UP000298653"/>
    </source>
</evidence>
<dbReference type="PANTHER" id="PTHR30487:SF0">
    <property type="entry name" value="PREPILIN LEADER PEPTIDASE_N-METHYLTRANSFERASE-RELATED"/>
    <property type="match status" value="1"/>
</dbReference>
<feature type="transmembrane region" description="Helical" evidence="7">
    <location>
        <begin position="6"/>
        <end position="26"/>
    </location>
</feature>
<dbReference type="Pfam" id="PF06750">
    <property type="entry name" value="A24_N_bact"/>
    <property type="match status" value="1"/>
</dbReference>
<comment type="similarity">
    <text evidence="2">Belongs to the peptidase A24 family.</text>
</comment>
<dbReference type="Gene3D" id="1.20.120.1220">
    <property type="match status" value="1"/>
</dbReference>
<keyword evidence="10" id="KW-0378">Hydrolase</keyword>
<feature type="domain" description="Prepilin type IV endopeptidase peptidase" evidence="8">
    <location>
        <begin position="113"/>
        <end position="215"/>
    </location>
</feature>
<evidence type="ECO:0000256" key="3">
    <source>
        <dbReference type="ARBA" id="ARBA00022475"/>
    </source>
</evidence>
<comment type="subcellular location">
    <subcellularLocation>
        <location evidence="1">Cell membrane</location>
        <topology evidence="1">Multi-pass membrane protein</topology>
    </subcellularLocation>
</comment>
<dbReference type="PANTHER" id="PTHR30487">
    <property type="entry name" value="TYPE 4 PREPILIN-LIKE PROTEINS LEADER PEPTIDE-PROCESSING ENZYME"/>
    <property type="match status" value="1"/>
</dbReference>
<keyword evidence="4 7" id="KW-0812">Transmembrane</keyword>
<dbReference type="OrthoDB" id="9789291at2"/>
<feature type="transmembrane region" description="Helical" evidence="7">
    <location>
        <begin position="130"/>
        <end position="149"/>
    </location>
</feature>
<keyword evidence="5 7" id="KW-1133">Transmembrane helix</keyword>
<feature type="transmembrane region" description="Helical" evidence="7">
    <location>
        <begin position="231"/>
        <end position="254"/>
    </location>
</feature>
<dbReference type="RefSeq" id="WP_137328836.1">
    <property type="nucleotide sequence ID" value="NZ_CP040058.1"/>
</dbReference>
<reference evidence="10 11" key="1">
    <citation type="submission" date="2019-05" db="EMBL/GenBank/DDBJ databases">
        <title>Complete genome sequencing of Anaerostipes rhamnosivorans.</title>
        <authorList>
            <person name="Bui T.P.N."/>
            <person name="de Vos W.M."/>
        </authorList>
    </citation>
    <scope>NUCLEOTIDE SEQUENCE [LARGE SCALE GENOMIC DNA]</scope>
    <source>
        <strain evidence="10 11">1y2</strain>
    </source>
</reference>
<keyword evidence="10" id="KW-0808">Transferase</keyword>
<feature type="transmembrane region" description="Helical" evidence="7">
    <location>
        <begin position="155"/>
        <end position="179"/>
    </location>
</feature>
<dbReference type="EC" id="3.4.23.43" evidence="10"/>
<dbReference type="Proteomes" id="UP000298653">
    <property type="component" value="Chromosome"/>
</dbReference>
<protein>
    <submittedName>
        <fullName evidence="10">Leader peptidase (Prepilin peptidase)</fullName>
        <ecNumber evidence="10">2.1.1.-</ecNumber>
        <ecNumber evidence="10">3.4.23.43</ecNumber>
    </submittedName>
</protein>
<evidence type="ECO:0000259" key="9">
    <source>
        <dbReference type="Pfam" id="PF06750"/>
    </source>
</evidence>
<dbReference type="InterPro" id="IPR010627">
    <property type="entry name" value="Prepilin_pept_A24_N"/>
</dbReference>
<evidence type="ECO:0000259" key="8">
    <source>
        <dbReference type="Pfam" id="PF01478"/>
    </source>
</evidence>
<keyword evidence="3" id="KW-1003">Cell membrane</keyword>
<dbReference type="InterPro" id="IPR050882">
    <property type="entry name" value="Prepilin_peptidase/N-MTase"/>
</dbReference>
<dbReference type="EC" id="2.1.1.-" evidence="10"/>
<dbReference type="AlphaFoldDB" id="A0A4P8IF22"/>
<evidence type="ECO:0000313" key="10">
    <source>
        <dbReference type="EMBL" id="QCP35455.1"/>
    </source>
</evidence>
<evidence type="ECO:0000256" key="1">
    <source>
        <dbReference type="ARBA" id="ARBA00004651"/>
    </source>
</evidence>
<proteinExistence type="inferred from homology"/>
<organism evidence="10 11">
    <name type="scientific">Anaerostipes rhamnosivorans</name>
    <dbReference type="NCBI Taxonomy" id="1229621"/>
    <lineage>
        <taxon>Bacteria</taxon>
        <taxon>Bacillati</taxon>
        <taxon>Bacillota</taxon>
        <taxon>Clostridia</taxon>
        <taxon>Lachnospirales</taxon>
        <taxon>Lachnospiraceae</taxon>
        <taxon>Anaerostipes</taxon>
    </lineage>
</organism>
<evidence type="ECO:0000256" key="6">
    <source>
        <dbReference type="ARBA" id="ARBA00023136"/>
    </source>
</evidence>
<gene>
    <name evidence="10" type="ORF">AR1Y2_2001</name>
</gene>
<dbReference type="GO" id="GO:0006465">
    <property type="term" value="P:signal peptide processing"/>
    <property type="evidence" value="ECO:0007669"/>
    <property type="project" value="TreeGrafter"/>
</dbReference>
<feature type="domain" description="Prepilin peptidase A24 N-terminal" evidence="9">
    <location>
        <begin position="11"/>
        <end position="91"/>
    </location>
</feature>
<dbReference type="EMBL" id="CP040058">
    <property type="protein sequence ID" value="QCP35455.1"/>
    <property type="molecule type" value="Genomic_DNA"/>
</dbReference>
<keyword evidence="6 7" id="KW-0472">Membrane</keyword>
<evidence type="ECO:0000256" key="2">
    <source>
        <dbReference type="ARBA" id="ARBA00005801"/>
    </source>
</evidence>
<feature type="transmembrane region" description="Helical" evidence="7">
    <location>
        <begin position="191"/>
        <end position="219"/>
    </location>
</feature>
<keyword evidence="11" id="KW-1185">Reference proteome</keyword>
<sequence>MGLVYFIFFWIGASIFSFVNVLIYRVPRNISFVGGRSFCPSCSARLKPYDMVPVLSYLILRGKCRNCGAKIPFRYLLVELLGGGLAVQSAMLFPLNDAGIGIYLCRVFLLLSVAALLTAVLFVDIDTMEIPNGFVLALLCLGILSVFLFPDVSIAMRAAGCFAVSVPMLLLAVLIPGAFGGGDIKLMAAAGLLLGVKLVAAAFFFSVLTGGVYGIYLLAGKKKGGKDHFAFGPFLCAGIWAAICCGNEVISWYLGFLL</sequence>
<dbReference type="GO" id="GO:0008168">
    <property type="term" value="F:methyltransferase activity"/>
    <property type="evidence" value="ECO:0007669"/>
    <property type="project" value="UniProtKB-KW"/>
</dbReference>
<keyword evidence="10" id="KW-0489">Methyltransferase</keyword>
<dbReference type="GO" id="GO:0032259">
    <property type="term" value="P:methylation"/>
    <property type="evidence" value="ECO:0007669"/>
    <property type="project" value="UniProtKB-KW"/>
</dbReference>
<dbReference type="KEGG" id="arf:AR1Y2_2001"/>
<evidence type="ECO:0000256" key="7">
    <source>
        <dbReference type="SAM" id="Phobius"/>
    </source>
</evidence>
<feature type="transmembrane region" description="Helical" evidence="7">
    <location>
        <begin position="100"/>
        <end position="123"/>
    </location>
</feature>
<dbReference type="Pfam" id="PF01478">
    <property type="entry name" value="Peptidase_A24"/>
    <property type="match status" value="1"/>
</dbReference>
<name>A0A4P8IF22_9FIRM</name>
<evidence type="ECO:0000256" key="5">
    <source>
        <dbReference type="ARBA" id="ARBA00022989"/>
    </source>
</evidence>
<dbReference type="InterPro" id="IPR000045">
    <property type="entry name" value="Prepilin_IV_endopep_pep"/>
</dbReference>
<evidence type="ECO:0000256" key="4">
    <source>
        <dbReference type="ARBA" id="ARBA00022692"/>
    </source>
</evidence>
<dbReference type="GO" id="GO:0004190">
    <property type="term" value="F:aspartic-type endopeptidase activity"/>
    <property type="evidence" value="ECO:0007669"/>
    <property type="project" value="UniProtKB-EC"/>
</dbReference>
<dbReference type="GO" id="GO:0005886">
    <property type="term" value="C:plasma membrane"/>
    <property type="evidence" value="ECO:0007669"/>
    <property type="project" value="UniProtKB-SubCell"/>
</dbReference>